<dbReference type="GO" id="GO:0009360">
    <property type="term" value="C:DNA polymerase III complex"/>
    <property type="evidence" value="ECO:0007669"/>
    <property type="project" value="InterPro"/>
</dbReference>
<keyword evidence="7" id="KW-0862">Zinc</keyword>
<dbReference type="PANTHER" id="PTHR11669:SF0">
    <property type="entry name" value="PROTEIN STICHEL-LIKE 2"/>
    <property type="match status" value="1"/>
</dbReference>
<dbReference type="GO" id="GO:0006261">
    <property type="term" value="P:DNA-templated DNA replication"/>
    <property type="evidence" value="ECO:0007669"/>
    <property type="project" value="TreeGrafter"/>
</dbReference>
<evidence type="ECO:0000256" key="9">
    <source>
        <dbReference type="ARBA" id="ARBA00022932"/>
    </source>
</evidence>
<evidence type="ECO:0000256" key="12">
    <source>
        <dbReference type="SAM" id="MobiDB-lite"/>
    </source>
</evidence>
<comment type="catalytic activity">
    <reaction evidence="10 11">
        <text>DNA(n) + a 2'-deoxyribonucleoside 5'-triphosphate = DNA(n+1) + diphosphate</text>
        <dbReference type="Rhea" id="RHEA:22508"/>
        <dbReference type="Rhea" id="RHEA-COMP:17339"/>
        <dbReference type="Rhea" id="RHEA-COMP:17340"/>
        <dbReference type="ChEBI" id="CHEBI:33019"/>
        <dbReference type="ChEBI" id="CHEBI:61560"/>
        <dbReference type="ChEBI" id="CHEBI:173112"/>
        <dbReference type="EC" id="2.7.7.7"/>
    </reaction>
</comment>
<dbReference type="EC" id="2.7.7.7" evidence="11"/>
<dbReference type="Pfam" id="PF13177">
    <property type="entry name" value="DNA_pol3_delta2"/>
    <property type="match status" value="1"/>
</dbReference>
<dbReference type="Gene3D" id="3.40.50.300">
    <property type="entry name" value="P-loop containing nucleotide triphosphate hydrolases"/>
    <property type="match status" value="1"/>
</dbReference>
<keyword evidence="4 11" id="KW-0235">DNA replication</keyword>
<sequence length="530" mass="58611">MPTIYRQYRPQKFSSISGQNHIVQTIANEIATNKIAQAYLFFGPRGVGKTTIARLLAKSVNCTNRQPGTFEPCDECSSCTEITAGRNIDVIEIDAASHTGVDNVRENIIDNAQFKPTKSPFKVFIIDEVHMLSTSAFNALLKTLEEPPAHIIFVLATTEMHKLPATIISRCQRFTFKKIAHDEMLNRLNQIAETEQIKIDKDVMEKIIHKSDGCLRDAESLLGQIMSLNLKTITAEDIKALLPTSSAGTIINFIEYLVEKKSAPALDLISNLAENGINLDQFALDLIQTLRDLMILQAGSQNDNLIEYDEATQKTLKKLSQTLTPTQLVKLIDLTLARRIEIRQSPLPQLPLELLVVNFTGDTSENIQTPPSTPTPIATSSTIPTITTSTPSDATIKTTTHKITDTIKSAISNITHKTLTTKTLEEISAKWPDVCTKLTSCNPSLVFILKMCQLEKVDIDGLHISSAYKFHQEKIEEIKTKKIVEGCIAEILGEKINLVCELKAGEPETKPNETTDLTTLAAEFGGEVVE</sequence>
<evidence type="ECO:0000256" key="5">
    <source>
        <dbReference type="ARBA" id="ARBA00022723"/>
    </source>
</evidence>
<dbReference type="GO" id="GO:0046872">
    <property type="term" value="F:metal ion binding"/>
    <property type="evidence" value="ECO:0007669"/>
    <property type="project" value="UniProtKB-KW"/>
</dbReference>
<keyword evidence="2 11" id="KW-0808">Transferase</keyword>
<dbReference type="AlphaFoldDB" id="A0A0G0HGI4"/>
<dbReference type="CDD" id="cd18137">
    <property type="entry name" value="HLD_clamp_pol_III_gamma_tau"/>
    <property type="match status" value="1"/>
</dbReference>
<evidence type="ECO:0000256" key="2">
    <source>
        <dbReference type="ARBA" id="ARBA00022679"/>
    </source>
</evidence>
<evidence type="ECO:0000256" key="7">
    <source>
        <dbReference type="ARBA" id="ARBA00022833"/>
    </source>
</evidence>
<dbReference type="Proteomes" id="UP000034333">
    <property type="component" value="Unassembled WGS sequence"/>
</dbReference>
<dbReference type="FunFam" id="3.40.50.300:FF:000014">
    <property type="entry name" value="DNA polymerase III subunit gamma/tau"/>
    <property type="match status" value="1"/>
</dbReference>
<dbReference type="Pfam" id="PF12169">
    <property type="entry name" value="DNA_pol3_gamma3"/>
    <property type="match status" value="1"/>
</dbReference>
<evidence type="ECO:0000313" key="15">
    <source>
        <dbReference type="Proteomes" id="UP000034333"/>
    </source>
</evidence>
<dbReference type="InterPro" id="IPR003593">
    <property type="entry name" value="AAA+_ATPase"/>
</dbReference>
<keyword evidence="5" id="KW-0479">Metal-binding</keyword>
<accession>A0A0G0HGI4</accession>
<dbReference type="InterPro" id="IPR045085">
    <property type="entry name" value="HLD_clamp_pol_III_gamma_tau"/>
</dbReference>
<dbReference type="PANTHER" id="PTHR11669">
    <property type="entry name" value="REPLICATION FACTOR C / DNA POLYMERASE III GAMMA-TAU SUBUNIT"/>
    <property type="match status" value="1"/>
</dbReference>
<dbReference type="InterPro" id="IPR027417">
    <property type="entry name" value="P-loop_NTPase"/>
</dbReference>
<dbReference type="InterPro" id="IPR008921">
    <property type="entry name" value="DNA_pol3_clamp-load_cplx_C"/>
</dbReference>
<evidence type="ECO:0000256" key="4">
    <source>
        <dbReference type="ARBA" id="ARBA00022705"/>
    </source>
</evidence>
<feature type="region of interest" description="Disordered" evidence="12">
    <location>
        <begin position="365"/>
        <end position="391"/>
    </location>
</feature>
<proteinExistence type="inferred from homology"/>
<comment type="similarity">
    <text evidence="1 11">Belongs to the DnaX/STICHEL family.</text>
</comment>
<dbReference type="EMBL" id="LBTN01000001">
    <property type="protein sequence ID" value="KKQ41332.1"/>
    <property type="molecule type" value="Genomic_DNA"/>
</dbReference>
<dbReference type="SUPFAM" id="SSF52540">
    <property type="entry name" value="P-loop containing nucleoside triphosphate hydrolases"/>
    <property type="match status" value="1"/>
</dbReference>
<dbReference type="SMART" id="SM00382">
    <property type="entry name" value="AAA"/>
    <property type="match status" value="1"/>
</dbReference>
<dbReference type="InterPro" id="IPR022754">
    <property type="entry name" value="DNA_pol_III_gamma-3"/>
</dbReference>
<evidence type="ECO:0000256" key="11">
    <source>
        <dbReference type="RuleBase" id="RU364063"/>
    </source>
</evidence>
<reference evidence="14 15" key="1">
    <citation type="journal article" date="2015" name="Nature">
        <title>rRNA introns, odd ribosomes, and small enigmatic genomes across a large radiation of phyla.</title>
        <authorList>
            <person name="Brown C.T."/>
            <person name="Hug L.A."/>
            <person name="Thomas B.C."/>
            <person name="Sharon I."/>
            <person name="Castelle C.J."/>
            <person name="Singh A."/>
            <person name="Wilkins M.J."/>
            <person name="Williams K.H."/>
            <person name="Banfield J.F."/>
        </authorList>
    </citation>
    <scope>NUCLEOTIDE SEQUENCE [LARGE SCALE GENOMIC DNA]</scope>
</reference>
<evidence type="ECO:0000256" key="8">
    <source>
        <dbReference type="ARBA" id="ARBA00022840"/>
    </source>
</evidence>
<dbReference type="NCBIfam" id="TIGR02397">
    <property type="entry name" value="dnaX_nterm"/>
    <property type="match status" value="1"/>
</dbReference>
<keyword evidence="3 11" id="KW-0548">Nucleotidyltransferase</keyword>
<dbReference type="STRING" id="1619036.US58_C0001G0006"/>
<comment type="subunit">
    <text evidence="11">DNA polymerase III contains a core (composed of alpha, epsilon and theta chains) that associates with a tau subunit. This core dimerizes to form the POLIII' complex. PolIII' associates with the gamma complex (composed of gamma, delta, delta', psi and chi chains) and with the beta chain to form the complete DNA polymerase III complex.</text>
</comment>
<dbReference type="CDD" id="cd00009">
    <property type="entry name" value="AAA"/>
    <property type="match status" value="1"/>
</dbReference>
<dbReference type="GO" id="GO:0003887">
    <property type="term" value="F:DNA-directed DNA polymerase activity"/>
    <property type="evidence" value="ECO:0007669"/>
    <property type="project" value="UniProtKB-KW"/>
</dbReference>
<dbReference type="Gene3D" id="1.10.8.60">
    <property type="match status" value="1"/>
</dbReference>
<evidence type="ECO:0000256" key="10">
    <source>
        <dbReference type="ARBA" id="ARBA00049244"/>
    </source>
</evidence>
<evidence type="ECO:0000313" key="14">
    <source>
        <dbReference type="EMBL" id="KKQ41332.1"/>
    </source>
</evidence>
<evidence type="ECO:0000256" key="3">
    <source>
        <dbReference type="ARBA" id="ARBA00022695"/>
    </source>
</evidence>
<keyword evidence="8 11" id="KW-0067">ATP-binding</keyword>
<dbReference type="PATRIC" id="fig|1619036.3.peg.8"/>
<dbReference type="GO" id="GO:0005524">
    <property type="term" value="F:ATP binding"/>
    <property type="evidence" value="ECO:0007669"/>
    <property type="project" value="UniProtKB-KW"/>
</dbReference>
<feature type="domain" description="AAA+ ATPase" evidence="13">
    <location>
        <begin position="35"/>
        <end position="180"/>
    </location>
</feature>
<name>A0A0G0HGI4_9BACT</name>
<dbReference type="SUPFAM" id="SSF48019">
    <property type="entry name" value="post-AAA+ oligomerization domain-like"/>
    <property type="match status" value="1"/>
</dbReference>
<dbReference type="Gene3D" id="1.20.272.10">
    <property type="match status" value="1"/>
</dbReference>
<keyword evidence="6 11" id="KW-0547">Nucleotide-binding</keyword>
<dbReference type="NCBIfam" id="NF004046">
    <property type="entry name" value="PRK05563.1"/>
    <property type="match status" value="1"/>
</dbReference>
<evidence type="ECO:0000256" key="1">
    <source>
        <dbReference type="ARBA" id="ARBA00006360"/>
    </source>
</evidence>
<evidence type="ECO:0000259" key="13">
    <source>
        <dbReference type="SMART" id="SM00382"/>
    </source>
</evidence>
<organism evidence="14 15">
    <name type="scientific">Candidatus Magasanikbacteria bacterium GW2011_GWA2_37_8</name>
    <dbReference type="NCBI Taxonomy" id="1619036"/>
    <lineage>
        <taxon>Bacteria</taxon>
        <taxon>Candidatus Magasanikiibacteriota</taxon>
    </lineage>
</organism>
<evidence type="ECO:0000256" key="6">
    <source>
        <dbReference type="ARBA" id="ARBA00022741"/>
    </source>
</evidence>
<dbReference type="InterPro" id="IPR050238">
    <property type="entry name" value="DNA_Rep/Repair_Clamp_Loader"/>
</dbReference>
<gene>
    <name evidence="11" type="primary">dnaX</name>
    <name evidence="14" type="ORF">US58_C0001G0006</name>
</gene>
<protein>
    <recommendedName>
        <fullName evidence="11">DNA polymerase III subunit gamma/tau</fullName>
        <ecNumber evidence="11">2.7.7.7</ecNumber>
    </recommendedName>
</protein>
<dbReference type="GO" id="GO:0003677">
    <property type="term" value="F:DNA binding"/>
    <property type="evidence" value="ECO:0007669"/>
    <property type="project" value="InterPro"/>
</dbReference>
<comment type="caution">
    <text evidence="14">The sequence shown here is derived from an EMBL/GenBank/DDBJ whole genome shotgun (WGS) entry which is preliminary data.</text>
</comment>
<feature type="compositionally biased region" description="Low complexity" evidence="12">
    <location>
        <begin position="375"/>
        <end position="391"/>
    </location>
</feature>
<keyword evidence="9 11" id="KW-0239">DNA-directed DNA polymerase</keyword>
<dbReference type="InterPro" id="IPR012763">
    <property type="entry name" value="DNA_pol_III_sug/sutau_N"/>
</dbReference>
<comment type="function">
    <text evidence="11">DNA polymerase III is a complex, multichain enzyme responsible for most of the replicative synthesis in bacteria. This DNA polymerase also exhibits 3' to 5' exonuclease activity.</text>
</comment>